<gene>
    <name evidence="1" type="ORF">G5B50_00415</name>
</gene>
<proteinExistence type="predicted"/>
<name>A0A6M1KPZ9_9STRE</name>
<sequence length="80" mass="8954">MSENILISVLAFLFSGGNHAKERTVNTIKVMCHFIAIMGIDIEKTTQLVSEMKQSGLIQFDEFGNVGLLVLEEEHEAHYS</sequence>
<evidence type="ECO:0000313" key="1">
    <source>
        <dbReference type="EMBL" id="NGL83236.1"/>
    </source>
</evidence>
<organism evidence="1 2">
    <name type="scientific">Streptococcus equi subsp. ruminatorum</name>
    <dbReference type="NCBI Taxonomy" id="254358"/>
    <lineage>
        <taxon>Bacteria</taxon>
        <taxon>Bacillati</taxon>
        <taxon>Bacillota</taxon>
        <taxon>Bacilli</taxon>
        <taxon>Lactobacillales</taxon>
        <taxon>Streptococcaceae</taxon>
        <taxon>Streptococcus</taxon>
    </lineage>
</organism>
<accession>A0A6M1KPZ9</accession>
<dbReference type="Proteomes" id="UP000479499">
    <property type="component" value="Unassembled WGS sequence"/>
</dbReference>
<protein>
    <submittedName>
        <fullName evidence="1">Uncharacterized protein</fullName>
    </submittedName>
</protein>
<dbReference type="AlphaFoldDB" id="A0A6M1KPZ9"/>
<evidence type="ECO:0000313" key="2">
    <source>
        <dbReference type="Proteomes" id="UP000479499"/>
    </source>
</evidence>
<comment type="caution">
    <text evidence="1">The sequence shown here is derived from an EMBL/GenBank/DDBJ whole genome shotgun (WGS) entry which is preliminary data.</text>
</comment>
<dbReference type="EMBL" id="JAAKFZ010000001">
    <property type="protein sequence ID" value="NGL83236.1"/>
    <property type="molecule type" value="Genomic_DNA"/>
</dbReference>
<reference evidence="1 2" key="1">
    <citation type="submission" date="2020-02" db="EMBL/GenBank/DDBJ databases">
        <title>M-like protein SrM is not crucial to the virulence of a novel isolate of Streptococcus equi subsp. ruminatorum from Macaca mulatta.</title>
        <authorList>
            <person name="Guo G."/>
            <person name="Cheng L."/>
            <person name="Zhang W."/>
        </authorList>
    </citation>
    <scope>NUCLEOTIDE SEQUENCE [LARGE SCALE GENOMIC DNA]</scope>
    <source>
        <strain evidence="1 2">FJ1804</strain>
    </source>
</reference>